<feature type="transmembrane region" description="Helical" evidence="2">
    <location>
        <begin position="120"/>
        <end position="143"/>
    </location>
</feature>
<feature type="region of interest" description="Disordered" evidence="1">
    <location>
        <begin position="200"/>
        <end position="320"/>
    </location>
</feature>
<feature type="compositionally biased region" description="Basic residues" evidence="1">
    <location>
        <begin position="207"/>
        <end position="224"/>
    </location>
</feature>
<proteinExistence type="predicted"/>
<evidence type="ECO:0000313" key="4">
    <source>
        <dbReference type="Proteomes" id="UP000001307"/>
    </source>
</evidence>
<accession>E4XSJ0</accession>
<dbReference type="InParanoid" id="E4XSJ0"/>
<feature type="compositionally biased region" description="Basic and acidic residues" evidence="1">
    <location>
        <begin position="277"/>
        <end position="291"/>
    </location>
</feature>
<dbReference type="EMBL" id="FN653136">
    <property type="protein sequence ID" value="CBY12702.1"/>
    <property type="molecule type" value="Genomic_DNA"/>
</dbReference>
<keyword evidence="2" id="KW-0472">Membrane</keyword>
<keyword evidence="2" id="KW-1133">Transmembrane helix</keyword>
<evidence type="ECO:0000256" key="2">
    <source>
        <dbReference type="SAM" id="Phobius"/>
    </source>
</evidence>
<feature type="transmembrane region" description="Helical" evidence="2">
    <location>
        <begin position="12"/>
        <end position="37"/>
    </location>
</feature>
<organism evidence="3">
    <name type="scientific">Oikopleura dioica</name>
    <name type="common">Tunicate</name>
    <dbReference type="NCBI Taxonomy" id="34765"/>
    <lineage>
        <taxon>Eukaryota</taxon>
        <taxon>Metazoa</taxon>
        <taxon>Chordata</taxon>
        <taxon>Tunicata</taxon>
        <taxon>Appendicularia</taxon>
        <taxon>Copelata</taxon>
        <taxon>Oikopleuridae</taxon>
        <taxon>Oikopleura</taxon>
    </lineage>
</organism>
<feature type="region of interest" description="Disordered" evidence="1">
    <location>
        <begin position="164"/>
        <end position="186"/>
    </location>
</feature>
<gene>
    <name evidence="3" type="ORF">GSOID_T00002761001</name>
</gene>
<dbReference type="OrthoDB" id="10459170at2759"/>
<feature type="transmembrane region" description="Helical" evidence="2">
    <location>
        <begin position="79"/>
        <end position="100"/>
    </location>
</feature>
<feature type="transmembrane region" description="Helical" evidence="2">
    <location>
        <begin position="43"/>
        <end position="67"/>
    </location>
</feature>
<feature type="compositionally biased region" description="Acidic residues" evidence="1">
    <location>
        <begin position="308"/>
        <end position="320"/>
    </location>
</feature>
<name>E4XSJ0_OIKDI</name>
<dbReference type="AlphaFoldDB" id="E4XSJ0"/>
<reference evidence="3" key="1">
    <citation type="journal article" date="2010" name="Science">
        <title>Plasticity of animal genome architecture unmasked by rapid evolution of a pelagic tunicate.</title>
        <authorList>
            <person name="Denoeud F."/>
            <person name="Henriet S."/>
            <person name="Mungpakdee S."/>
            <person name="Aury J.M."/>
            <person name="Da Silva C."/>
            <person name="Brinkmann H."/>
            <person name="Mikhaleva J."/>
            <person name="Olsen L.C."/>
            <person name="Jubin C."/>
            <person name="Canestro C."/>
            <person name="Bouquet J.M."/>
            <person name="Danks G."/>
            <person name="Poulain J."/>
            <person name="Campsteijn C."/>
            <person name="Adamski M."/>
            <person name="Cross I."/>
            <person name="Yadetie F."/>
            <person name="Muffato M."/>
            <person name="Louis A."/>
            <person name="Butcher S."/>
            <person name="Tsagkogeorga G."/>
            <person name="Konrad A."/>
            <person name="Singh S."/>
            <person name="Jensen M.F."/>
            <person name="Cong E.H."/>
            <person name="Eikeseth-Otteraa H."/>
            <person name="Noel B."/>
            <person name="Anthouard V."/>
            <person name="Porcel B.M."/>
            <person name="Kachouri-Lafond R."/>
            <person name="Nishino A."/>
            <person name="Ugolini M."/>
            <person name="Chourrout P."/>
            <person name="Nishida H."/>
            <person name="Aasland R."/>
            <person name="Huzurbazar S."/>
            <person name="Westhof E."/>
            <person name="Delsuc F."/>
            <person name="Lehrach H."/>
            <person name="Reinhardt R."/>
            <person name="Weissenbach J."/>
            <person name="Roy S.W."/>
            <person name="Artiguenave F."/>
            <person name="Postlethwait J.H."/>
            <person name="Manak J.R."/>
            <person name="Thompson E.M."/>
            <person name="Jaillon O."/>
            <person name="Du Pasquier L."/>
            <person name="Boudinot P."/>
            <person name="Liberles D.A."/>
            <person name="Volff J.N."/>
            <person name="Philippe H."/>
            <person name="Lenhard B."/>
            <person name="Roest Crollius H."/>
            <person name="Wincker P."/>
            <person name="Chourrout D."/>
        </authorList>
    </citation>
    <scope>NUCLEOTIDE SEQUENCE [LARGE SCALE GENOMIC DNA]</scope>
</reference>
<protein>
    <submittedName>
        <fullName evidence="3">Uncharacterized protein</fullName>
    </submittedName>
</protein>
<keyword evidence="2" id="KW-0812">Transmembrane</keyword>
<keyword evidence="4" id="KW-1185">Reference proteome</keyword>
<feature type="compositionally biased region" description="Polar residues" evidence="1">
    <location>
        <begin position="164"/>
        <end position="176"/>
    </location>
</feature>
<sequence length="320" mass="36893">MCCLDDNYRKNGALAGLFIVGNALASFYLIVSFLMITDGICKYLLFVFSSFSIITGFLTIMAVVRMSEILRRDVFLRRLILLFVVLGFILVPVTCWRLFAFLSNMQEITVGGKVANDRSLAVYCEIALIIFHAILSCFIICAINEAKTTRLYYEREAKYSHVANTQNSENTGSPFAQIQHEPGTDSSMVDGNRMMRHGGYHHVPNEKHHHRHKHHHHHHHRRQKHEREFLYLHQGARRLDDDEGGSNASYSIDDPERRSLDVESYSDNMISGDESENSEKHLTQRELRERGLLAPKQKKRLGRKNEDSDFYDEEIGSLFK</sequence>
<evidence type="ECO:0000313" key="3">
    <source>
        <dbReference type="EMBL" id="CBY12702.1"/>
    </source>
</evidence>
<evidence type="ECO:0000256" key="1">
    <source>
        <dbReference type="SAM" id="MobiDB-lite"/>
    </source>
</evidence>
<dbReference type="Proteomes" id="UP000001307">
    <property type="component" value="Unassembled WGS sequence"/>
</dbReference>